<keyword evidence="10" id="KW-1185">Reference proteome</keyword>
<dbReference type="eggNOG" id="COG0811">
    <property type="taxonomic scope" value="Bacteria"/>
</dbReference>
<dbReference type="InterPro" id="IPR002898">
    <property type="entry name" value="MotA_ExbB_proton_chnl"/>
</dbReference>
<feature type="transmembrane region" description="Helical" evidence="7">
    <location>
        <begin position="57"/>
        <end position="76"/>
    </location>
</feature>
<evidence type="ECO:0000256" key="4">
    <source>
        <dbReference type="ARBA" id="ARBA00022989"/>
    </source>
</evidence>
<dbReference type="AlphaFoldDB" id="Q8DJU7"/>
<evidence type="ECO:0000256" key="7">
    <source>
        <dbReference type="SAM" id="Phobius"/>
    </source>
</evidence>
<organism evidence="9 10">
    <name type="scientific">Thermosynechococcus vestitus (strain NIES-2133 / IAM M-273 / BP-1)</name>
    <dbReference type="NCBI Taxonomy" id="197221"/>
    <lineage>
        <taxon>Bacteria</taxon>
        <taxon>Bacillati</taxon>
        <taxon>Cyanobacteriota</taxon>
        <taxon>Cyanophyceae</taxon>
        <taxon>Acaryochloridales</taxon>
        <taxon>Thermosynechococcaceae</taxon>
        <taxon>Thermosynechococcus</taxon>
    </lineage>
</organism>
<dbReference type="EMBL" id="BA000039">
    <property type="protein sequence ID" value="BAC08677.1"/>
    <property type="molecule type" value="Genomic_DNA"/>
</dbReference>
<keyword evidence="4 7" id="KW-1133">Transmembrane helix</keyword>
<evidence type="ECO:0000259" key="8">
    <source>
        <dbReference type="Pfam" id="PF01618"/>
    </source>
</evidence>
<evidence type="ECO:0000256" key="2">
    <source>
        <dbReference type="ARBA" id="ARBA00022475"/>
    </source>
</evidence>
<dbReference type="GO" id="GO:0017038">
    <property type="term" value="P:protein import"/>
    <property type="evidence" value="ECO:0007669"/>
    <property type="project" value="TreeGrafter"/>
</dbReference>
<dbReference type="KEGG" id="tel:tll1125"/>
<name>Q8DJU7_THEVB</name>
<evidence type="ECO:0000256" key="6">
    <source>
        <dbReference type="RuleBase" id="RU004057"/>
    </source>
</evidence>
<evidence type="ECO:0000256" key="5">
    <source>
        <dbReference type="ARBA" id="ARBA00023136"/>
    </source>
</evidence>
<feature type="transmembrane region" description="Helical" evidence="7">
    <location>
        <begin position="197"/>
        <end position="225"/>
    </location>
</feature>
<keyword evidence="5 7" id="KW-0472">Membrane</keyword>
<dbReference type="Proteomes" id="UP000000440">
    <property type="component" value="Chromosome"/>
</dbReference>
<feature type="transmembrane region" description="Helical" evidence="7">
    <location>
        <begin position="96"/>
        <end position="116"/>
    </location>
</feature>
<feature type="transmembrane region" description="Helical" evidence="7">
    <location>
        <begin position="245"/>
        <end position="269"/>
    </location>
</feature>
<keyword evidence="6" id="KW-0653">Protein transport</keyword>
<evidence type="ECO:0000313" key="9">
    <source>
        <dbReference type="EMBL" id="BAC08677.1"/>
    </source>
</evidence>
<comment type="similarity">
    <text evidence="6">Belongs to the exbB/tolQ family.</text>
</comment>
<dbReference type="InterPro" id="IPR050790">
    <property type="entry name" value="ExbB/TolQ_transport"/>
</dbReference>
<accession>Q8DJU7</accession>
<dbReference type="GO" id="GO:0005886">
    <property type="term" value="C:plasma membrane"/>
    <property type="evidence" value="ECO:0007669"/>
    <property type="project" value="UniProtKB-SubCell"/>
</dbReference>
<keyword evidence="3 7" id="KW-0812">Transmembrane</keyword>
<evidence type="ECO:0000256" key="1">
    <source>
        <dbReference type="ARBA" id="ARBA00004651"/>
    </source>
</evidence>
<dbReference type="Pfam" id="PF01618">
    <property type="entry name" value="MotA_ExbB"/>
    <property type="match status" value="1"/>
</dbReference>
<dbReference type="PANTHER" id="PTHR30625">
    <property type="entry name" value="PROTEIN TOLQ"/>
    <property type="match status" value="1"/>
</dbReference>
<reference evidence="9 10" key="1">
    <citation type="journal article" date="2002" name="DNA Res.">
        <title>Complete genome structure of the thermophilic cyanobacterium Thermosynechococcus elongatus BP-1.</title>
        <authorList>
            <person name="Nakamura Y."/>
            <person name="Kaneko T."/>
            <person name="Sato S."/>
            <person name="Ikeuchi M."/>
            <person name="Katoh H."/>
            <person name="Sasamoto S."/>
            <person name="Watanabe A."/>
            <person name="Iriguchi M."/>
            <person name="Kawashima K."/>
            <person name="Kimura T."/>
            <person name="Kishida Y."/>
            <person name="Kiyokawa C."/>
            <person name="Kohara M."/>
            <person name="Matsumoto M."/>
            <person name="Matsuno A."/>
            <person name="Nakazaki N."/>
            <person name="Shimpo S."/>
            <person name="Sugimoto M."/>
            <person name="Takeuchi C."/>
            <person name="Yamada M."/>
            <person name="Tabata S."/>
        </authorList>
    </citation>
    <scope>NUCLEOTIDE SEQUENCE [LARGE SCALE GENOMIC DNA]</scope>
    <source>
        <strain evidence="10">IAM M-273 / NIES-2133 / BP-1</strain>
    </source>
</reference>
<comment type="subcellular location">
    <subcellularLocation>
        <location evidence="1">Cell membrane</location>
        <topology evidence="1">Multi-pass membrane protein</topology>
    </subcellularLocation>
    <subcellularLocation>
        <location evidence="6">Membrane</location>
        <topology evidence="6">Multi-pass membrane protein</topology>
    </subcellularLocation>
</comment>
<sequence length="473" mass="52173">MAAGSSSCSKNLRLLHDRLKNVCALSIVMTASSPISTTTAPSLTPVPVPRRDLTVPLWLALAIAAVATVILYIFFLPLQGTYLGQLLLNRGWTQPVAVFFAWTVLGFTILKAIALFQQTPSLRQIWIPANYPFTTMRDILQLQQTLAQRRTLLPNRCARVLGAFLSSGQREIAVEAAAEDSGSAAAATDASYTIPRVLVWAIPLLGFIGTVVGISQAVSGFSSFLETAQDVNQIKEGIGGVTTGLAVAFDTTLVALVLSVLAMIPMVVVERWENRLLLQIETYINDQLLPRLPVTNTTAGVDRETLQQVIQETIRRELPTQERLQKLLDNLNQLADAVLGDRQQFVATLEERQQQSIQQFERLVTQIQHSQGELLAQVNQEQTAIAQQLRQQSQYIAQLLAESDRTLQQRLQLLETLNQALQALADTGNLQLLLDRLNDTLGHLQPVLRQLAQPRRVTLVEQPSSLDGGDRPM</sequence>
<dbReference type="STRING" id="197221.gene:10747720"/>
<dbReference type="PATRIC" id="fig|197221.4.peg.1180"/>
<proteinExistence type="inferred from homology"/>
<feature type="domain" description="MotA/TolQ/ExbB proton channel" evidence="8">
    <location>
        <begin position="176"/>
        <end position="281"/>
    </location>
</feature>
<protein>
    <submittedName>
        <fullName evidence="9">Tll1125 protein</fullName>
    </submittedName>
</protein>
<gene>
    <name evidence="9" type="ordered locus">tll1125</name>
</gene>
<dbReference type="PANTHER" id="PTHR30625:SF11">
    <property type="entry name" value="MOTA_TOLQ_EXBB PROTON CHANNEL DOMAIN-CONTAINING PROTEIN"/>
    <property type="match status" value="1"/>
</dbReference>
<dbReference type="EnsemblBacteria" id="BAC08677">
    <property type="protein sequence ID" value="BAC08677"/>
    <property type="gene ID" value="BAC08677"/>
</dbReference>
<keyword evidence="2" id="KW-1003">Cell membrane</keyword>
<evidence type="ECO:0000313" key="10">
    <source>
        <dbReference type="Proteomes" id="UP000000440"/>
    </source>
</evidence>
<keyword evidence="6" id="KW-0813">Transport</keyword>
<evidence type="ECO:0000256" key="3">
    <source>
        <dbReference type="ARBA" id="ARBA00022692"/>
    </source>
</evidence>